<dbReference type="RefSeq" id="WP_053066417.1">
    <property type="nucleotide sequence ID" value="NZ_CP011509.1"/>
</dbReference>
<dbReference type="Gene3D" id="3.30.1340.30">
    <property type="match status" value="1"/>
</dbReference>
<evidence type="ECO:0000313" key="5">
    <source>
        <dbReference type="Proteomes" id="UP000035579"/>
    </source>
</evidence>
<feature type="compositionally biased region" description="Basic and acidic residues" evidence="1">
    <location>
        <begin position="133"/>
        <end position="146"/>
    </location>
</feature>
<dbReference type="EMBL" id="QUMU01000003">
    <property type="protein sequence ID" value="REG34314.1"/>
    <property type="molecule type" value="Genomic_DNA"/>
</dbReference>
<dbReference type="Proteomes" id="UP000256345">
    <property type="component" value="Unassembled WGS sequence"/>
</dbReference>
<accession>A0AAC8Q5V3</accession>
<dbReference type="AlphaFoldDB" id="A0AAC8Q5V3"/>
<evidence type="ECO:0000313" key="4">
    <source>
        <dbReference type="EMBL" id="REG34314.1"/>
    </source>
</evidence>
<dbReference type="PANTHER" id="PTHR34606">
    <property type="entry name" value="BON DOMAIN-CONTAINING PROTEIN"/>
    <property type="match status" value="1"/>
</dbReference>
<reference evidence="3 5" key="1">
    <citation type="submission" date="2015-05" db="EMBL/GenBank/DDBJ databases">
        <title>Genome assembly of Archangium gephyra DSM 2261.</title>
        <authorList>
            <person name="Sharma G."/>
            <person name="Subramanian S."/>
        </authorList>
    </citation>
    <scope>NUCLEOTIDE SEQUENCE [LARGE SCALE GENOMIC DNA]</scope>
    <source>
        <strain evidence="3 5">DSM 2261</strain>
    </source>
</reference>
<sequence>MADRRRSDVEWQGRGQDPERGNRRDTTERGRDMGRVRGYSGEDRGPGRGRDEHRGRGRSGRGGGEGMRGSGFSDQEVGRYGRGYEYGGDEDRGRFDQDSREEYHRGGLMRGAPGVRRAGGPGEEFGEGFWSELSRDRVRGDFDRYGEPGAQRTQPYDTDRWDRGQYGLGASGSREDSERYGWGRGWSQDQGRDRGFGTRGFGDDDYQPPRVQSSYIEQRPRTGYSTSPTRDMDRDMGHGAGRGGMQGAYPYDEQSPEPPRRQGRGPRGYQRSDDRIREDICDRLMQGWMDADDVSVQVAKGEVTLTGTVKSRDEKRAIEDLAEEVLGVKEVNNELRVAREQPREDDSRRDSGTRQDRTLHS</sequence>
<evidence type="ECO:0000259" key="2">
    <source>
        <dbReference type="PROSITE" id="PS50914"/>
    </source>
</evidence>
<protein>
    <submittedName>
        <fullName evidence="4">BON domain-containing protein</fullName>
    </submittedName>
</protein>
<dbReference type="InterPro" id="IPR051686">
    <property type="entry name" value="Lipoprotein_DolP"/>
</dbReference>
<dbReference type="PROSITE" id="PS50914">
    <property type="entry name" value="BON"/>
    <property type="match status" value="1"/>
</dbReference>
<dbReference type="InterPro" id="IPR007055">
    <property type="entry name" value="BON_dom"/>
</dbReference>
<proteinExistence type="predicted"/>
<dbReference type="SMART" id="SM00749">
    <property type="entry name" value="BON"/>
    <property type="match status" value="1"/>
</dbReference>
<gene>
    <name evidence="3" type="ORF">AA314_03125</name>
    <name evidence="4" type="ORF">ATI61_103207</name>
</gene>
<evidence type="ECO:0000313" key="6">
    <source>
        <dbReference type="Proteomes" id="UP000256345"/>
    </source>
</evidence>
<feature type="domain" description="BON" evidence="2">
    <location>
        <begin position="272"/>
        <end position="339"/>
    </location>
</feature>
<reference evidence="4 6" key="2">
    <citation type="submission" date="2018-08" db="EMBL/GenBank/DDBJ databases">
        <title>Genomic Encyclopedia of Archaeal and Bacterial Type Strains, Phase II (KMG-II): from individual species to whole genera.</title>
        <authorList>
            <person name="Goeker M."/>
        </authorList>
    </citation>
    <scope>NUCLEOTIDE SEQUENCE [LARGE SCALE GENOMIC DNA]</scope>
    <source>
        <strain evidence="4 6">DSM 2261</strain>
    </source>
</reference>
<dbReference type="KEGG" id="age:AA314_03125"/>
<dbReference type="PANTHER" id="PTHR34606:SF15">
    <property type="entry name" value="BON DOMAIN-CONTAINING PROTEIN"/>
    <property type="match status" value="1"/>
</dbReference>
<dbReference type="Pfam" id="PF04972">
    <property type="entry name" value="BON"/>
    <property type="match status" value="1"/>
</dbReference>
<feature type="compositionally biased region" description="Gly residues" evidence="1">
    <location>
        <begin position="60"/>
        <end position="69"/>
    </location>
</feature>
<name>A0AAC8Q5V3_9BACT</name>
<dbReference type="Proteomes" id="UP000035579">
    <property type="component" value="Chromosome"/>
</dbReference>
<dbReference type="InterPro" id="IPR014004">
    <property type="entry name" value="Transpt-assoc_nodulatn_dom_bac"/>
</dbReference>
<keyword evidence="6" id="KW-1185">Reference proteome</keyword>
<feature type="region of interest" description="Disordered" evidence="1">
    <location>
        <begin position="332"/>
        <end position="361"/>
    </location>
</feature>
<feature type="region of interest" description="Disordered" evidence="1">
    <location>
        <begin position="1"/>
        <end position="278"/>
    </location>
</feature>
<evidence type="ECO:0000256" key="1">
    <source>
        <dbReference type="SAM" id="MobiDB-lite"/>
    </source>
</evidence>
<feature type="compositionally biased region" description="Basic and acidic residues" evidence="1">
    <location>
        <begin position="89"/>
        <end position="105"/>
    </location>
</feature>
<dbReference type="EMBL" id="CP011509">
    <property type="protein sequence ID" value="AKJ01499.1"/>
    <property type="molecule type" value="Genomic_DNA"/>
</dbReference>
<evidence type="ECO:0000313" key="3">
    <source>
        <dbReference type="EMBL" id="AKJ01499.1"/>
    </source>
</evidence>
<feature type="compositionally biased region" description="Basic and acidic residues" evidence="1">
    <location>
        <begin position="1"/>
        <end position="54"/>
    </location>
</feature>
<organism evidence="3 5">
    <name type="scientific">Archangium gephyra</name>
    <dbReference type="NCBI Taxonomy" id="48"/>
    <lineage>
        <taxon>Bacteria</taxon>
        <taxon>Pseudomonadati</taxon>
        <taxon>Myxococcota</taxon>
        <taxon>Myxococcia</taxon>
        <taxon>Myxococcales</taxon>
        <taxon>Cystobacterineae</taxon>
        <taxon>Archangiaceae</taxon>
        <taxon>Archangium</taxon>
    </lineage>
</organism>